<evidence type="ECO:0000313" key="3">
    <source>
        <dbReference type="Proteomes" id="UP000178319"/>
    </source>
</evidence>
<organism evidence="2 3">
    <name type="scientific">Candidatus Blackburnbacteria bacterium RIFCSPHIGHO2_02_FULL_44_20</name>
    <dbReference type="NCBI Taxonomy" id="1797516"/>
    <lineage>
        <taxon>Bacteria</taxon>
        <taxon>Candidatus Blackburniibacteriota</taxon>
    </lineage>
</organism>
<accession>A0A1G1V851</accession>
<reference evidence="2 3" key="1">
    <citation type="journal article" date="2016" name="Nat. Commun.">
        <title>Thousands of microbial genomes shed light on interconnected biogeochemical processes in an aquifer system.</title>
        <authorList>
            <person name="Anantharaman K."/>
            <person name="Brown C.T."/>
            <person name="Hug L.A."/>
            <person name="Sharon I."/>
            <person name="Castelle C.J."/>
            <person name="Probst A.J."/>
            <person name="Thomas B.C."/>
            <person name="Singh A."/>
            <person name="Wilkins M.J."/>
            <person name="Karaoz U."/>
            <person name="Brodie E.L."/>
            <person name="Williams K.H."/>
            <person name="Hubbard S.S."/>
            <person name="Banfield J.F."/>
        </authorList>
    </citation>
    <scope>NUCLEOTIDE SEQUENCE [LARGE SCALE GENOMIC DNA]</scope>
</reference>
<proteinExistence type="predicted"/>
<sequence length="74" mass="8872">MKETETKNTDGFPERRYRKLTNQEADRRYDLCGPIGFHGFSCERWTSNFQVRPLRPRTEDDTLKEEKDEQTTNT</sequence>
<dbReference type="Proteomes" id="UP000178319">
    <property type="component" value="Unassembled WGS sequence"/>
</dbReference>
<gene>
    <name evidence="2" type="ORF">A3D26_04580</name>
</gene>
<comment type="caution">
    <text evidence="2">The sequence shown here is derived from an EMBL/GenBank/DDBJ whole genome shotgun (WGS) entry which is preliminary data.</text>
</comment>
<dbReference type="EMBL" id="MHBZ01000017">
    <property type="protein sequence ID" value="OGY11471.1"/>
    <property type="molecule type" value="Genomic_DNA"/>
</dbReference>
<dbReference type="STRING" id="1797516.A3D26_04580"/>
<evidence type="ECO:0000256" key="1">
    <source>
        <dbReference type="SAM" id="MobiDB-lite"/>
    </source>
</evidence>
<protein>
    <submittedName>
        <fullName evidence="2">Uncharacterized protein</fullName>
    </submittedName>
</protein>
<evidence type="ECO:0000313" key="2">
    <source>
        <dbReference type="EMBL" id="OGY11471.1"/>
    </source>
</evidence>
<feature type="region of interest" description="Disordered" evidence="1">
    <location>
        <begin position="53"/>
        <end position="74"/>
    </location>
</feature>
<dbReference type="AlphaFoldDB" id="A0A1G1V851"/>
<name>A0A1G1V851_9BACT</name>
<feature type="compositionally biased region" description="Basic and acidic residues" evidence="1">
    <location>
        <begin position="56"/>
        <end position="74"/>
    </location>
</feature>